<keyword evidence="3" id="KW-0862">Zinc</keyword>
<evidence type="ECO:0000256" key="1">
    <source>
        <dbReference type="ARBA" id="ARBA00022723"/>
    </source>
</evidence>
<dbReference type="OrthoDB" id="2879670at2759"/>
<dbReference type="EMBL" id="JACAZI010000002">
    <property type="protein sequence ID" value="KAF7369547.1"/>
    <property type="molecule type" value="Genomic_DNA"/>
</dbReference>
<sequence length="540" mass="61505">MAIRRIFDQPSFNKVELWAPVLVANLAADRMPTQRELDYESEDRLWPLALNAIACAHNSLLFFTDKGVLQKLPKSSWADIWQMAWPWIHFTSTFHDSLGALDSEKLYSAQVTLITQLRADSITAKLIDTTAGVRTVVARAVKSLFPDDYDVREYWDFSNGWELLGDMAIQSTEHLDELLDGFDTSLYGLAGTVVRHLDLVTENLEADWTDPPFFYIGLVYTQIEMCSLPFTACLRSCGIVTSLTDMLRIFVDLDREIINPLDELFLPLLRDNLDGPCALAHAITAGLLEVLILNVTRSTVYRSVLECINDVIEEADHFVASWFCGKSIAEHWTSFRTLVEQRISFLDSDFTGESACLQGCDAPRCNKVVNCAETRRCSNCQQVYYCSQACQKEDWRGGGHRTWCESLRLCIPNDPFSRRDRLFMCDLVQHDYTLNRETITAKYQAANDASSDERAFCVVFDYTCGELGISVRTLTSQPEEHTADASLRQRTWVRAWEKHRVNSGLVIMRVSCGDNSREHLVWTHRRGRNDIGPLERNKTS</sequence>
<dbReference type="PROSITE" id="PS50865">
    <property type="entry name" value="ZF_MYND_2"/>
    <property type="match status" value="1"/>
</dbReference>
<dbReference type="Proteomes" id="UP000620124">
    <property type="component" value="Unassembled WGS sequence"/>
</dbReference>
<dbReference type="SUPFAM" id="SSF144232">
    <property type="entry name" value="HIT/MYND zinc finger-like"/>
    <property type="match status" value="1"/>
</dbReference>
<reference evidence="6" key="1">
    <citation type="submission" date="2020-05" db="EMBL/GenBank/DDBJ databases">
        <title>Mycena genomes resolve the evolution of fungal bioluminescence.</title>
        <authorList>
            <person name="Tsai I.J."/>
        </authorList>
    </citation>
    <scope>NUCLEOTIDE SEQUENCE</scope>
    <source>
        <strain evidence="6">CCC161011</strain>
    </source>
</reference>
<dbReference type="AlphaFoldDB" id="A0A8H6Z2M9"/>
<evidence type="ECO:0000259" key="5">
    <source>
        <dbReference type="PROSITE" id="PS50865"/>
    </source>
</evidence>
<gene>
    <name evidence="6" type="ORF">MVEN_00284600</name>
</gene>
<comment type="caution">
    <text evidence="6">The sequence shown here is derived from an EMBL/GenBank/DDBJ whole genome shotgun (WGS) entry which is preliminary data.</text>
</comment>
<evidence type="ECO:0000256" key="3">
    <source>
        <dbReference type="ARBA" id="ARBA00022833"/>
    </source>
</evidence>
<evidence type="ECO:0000313" key="7">
    <source>
        <dbReference type="Proteomes" id="UP000620124"/>
    </source>
</evidence>
<protein>
    <submittedName>
        <fullName evidence="6">MYND-type domain-containing protein</fullName>
    </submittedName>
</protein>
<dbReference type="Gene3D" id="6.10.140.2220">
    <property type="match status" value="1"/>
</dbReference>
<accession>A0A8H6Z2M9</accession>
<dbReference type="Pfam" id="PF01753">
    <property type="entry name" value="zf-MYND"/>
    <property type="match status" value="1"/>
</dbReference>
<feature type="domain" description="MYND-type" evidence="5">
    <location>
        <begin position="365"/>
        <end position="404"/>
    </location>
</feature>
<keyword evidence="2 4" id="KW-0863">Zinc-finger</keyword>
<proteinExistence type="predicted"/>
<evidence type="ECO:0000313" key="6">
    <source>
        <dbReference type="EMBL" id="KAF7369547.1"/>
    </source>
</evidence>
<evidence type="ECO:0000256" key="2">
    <source>
        <dbReference type="ARBA" id="ARBA00022771"/>
    </source>
</evidence>
<dbReference type="GO" id="GO:0008270">
    <property type="term" value="F:zinc ion binding"/>
    <property type="evidence" value="ECO:0007669"/>
    <property type="project" value="UniProtKB-KW"/>
</dbReference>
<keyword evidence="7" id="KW-1185">Reference proteome</keyword>
<name>A0A8H6Z2M9_9AGAR</name>
<dbReference type="InterPro" id="IPR002893">
    <property type="entry name" value="Znf_MYND"/>
</dbReference>
<evidence type="ECO:0000256" key="4">
    <source>
        <dbReference type="PROSITE-ProRule" id="PRU00134"/>
    </source>
</evidence>
<organism evidence="6 7">
    <name type="scientific">Mycena venus</name>
    <dbReference type="NCBI Taxonomy" id="2733690"/>
    <lineage>
        <taxon>Eukaryota</taxon>
        <taxon>Fungi</taxon>
        <taxon>Dikarya</taxon>
        <taxon>Basidiomycota</taxon>
        <taxon>Agaricomycotina</taxon>
        <taxon>Agaricomycetes</taxon>
        <taxon>Agaricomycetidae</taxon>
        <taxon>Agaricales</taxon>
        <taxon>Marasmiineae</taxon>
        <taxon>Mycenaceae</taxon>
        <taxon>Mycena</taxon>
    </lineage>
</organism>
<keyword evidence="1" id="KW-0479">Metal-binding</keyword>